<evidence type="ECO:0000256" key="1">
    <source>
        <dbReference type="SAM" id="MobiDB-lite"/>
    </source>
</evidence>
<comment type="caution">
    <text evidence="2">The sequence shown here is derived from an EMBL/GenBank/DDBJ whole genome shotgun (WGS) entry which is preliminary data.</text>
</comment>
<dbReference type="AlphaFoldDB" id="A0A4Y8CUE0"/>
<evidence type="ECO:0000313" key="3">
    <source>
        <dbReference type="Proteomes" id="UP000297299"/>
    </source>
</evidence>
<keyword evidence="3" id="KW-1185">Reference proteome</keyword>
<dbReference type="EMBL" id="PHWZ01000376">
    <property type="protein sequence ID" value="TEY43153.1"/>
    <property type="molecule type" value="Genomic_DNA"/>
</dbReference>
<feature type="region of interest" description="Disordered" evidence="1">
    <location>
        <begin position="1"/>
        <end position="28"/>
    </location>
</feature>
<reference evidence="2 3" key="1">
    <citation type="submission" date="2017-11" db="EMBL/GenBank/DDBJ databases">
        <title>Comparative genomics of Botrytis spp.</title>
        <authorList>
            <person name="Valero-Jimenez C.A."/>
            <person name="Tapia P."/>
            <person name="Veloso J."/>
            <person name="Silva-Moreno E."/>
            <person name="Staats M."/>
            <person name="Valdes J.H."/>
            <person name="Van Kan J.A.L."/>
        </authorList>
    </citation>
    <scope>NUCLEOTIDE SEQUENCE [LARGE SCALE GENOMIC DNA]</scope>
    <source>
        <strain evidence="2 3">MUCL2830</strain>
    </source>
</reference>
<evidence type="ECO:0000313" key="2">
    <source>
        <dbReference type="EMBL" id="TEY43153.1"/>
    </source>
</evidence>
<dbReference type="Proteomes" id="UP000297299">
    <property type="component" value="Unassembled WGS sequence"/>
</dbReference>
<proteinExistence type="predicted"/>
<sequence>MDSRLPIRNLPLGDDESSAPIQKSQETIHSPVEYRIQSKFESRRFGESTTESEFHDTDLFIMVSLWVADVQSAVTEWEMLNGHGSRKYAAQSPREEIENCISHVQSESESFTKYEYDMSKDIKNGDTTLNGFAVNASLPSPAERFESK</sequence>
<protein>
    <submittedName>
        <fullName evidence="2">Uncharacterized protein</fullName>
    </submittedName>
</protein>
<organism evidence="2 3">
    <name type="scientific">Botryotinia calthae</name>
    <dbReference type="NCBI Taxonomy" id="38488"/>
    <lineage>
        <taxon>Eukaryota</taxon>
        <taxon>Fungi</taxon>
        <taxon>Dikarya</taxon>
        <taxon>Ascomycota</taxon>
        <taxon>Pezizomycotina</taxon>
        <taxon>Leotiomycetes</taxon>
        <taxon>Helotiales</taxon>
        <taxon>Sclerotiniaceae</taxon>
        <taxon>Botryotinia</taxon>
    </lineage>
</organism>
<accession>A0A4Y8CUE0</accession>
<gene>
    <name evidence="2" type="ORF">BOTCAL_0377g00020</name>
</gene>
<dbReference type="OrthoDB" id="3540235at2759"/>
<feature type="compositionally biased region" description="Polar residues" evidence="1">
    <location>
        <begin position="19"/>
        <end position="28"/>
    </location>
</feature>
<name>A0A4Y8CUE0_9HELO</name>